<evidence type="ECO:0000256" key="6">
    <source>
        <dbReference type="SAM" id="Phobius"/>
    </source>
</evidence>
<dbReference type="InterPro" id="IPR045863">
    <property type="entry name" value="CorA_TM1_TM2"/>
</dbReference>
<organism evidence="7 8">
    <name type="scientific">Lineolata rhizophorae</name>
    <dbReference type="NCBI Taxonomy" id="578093"/>
    <lineage>
        <taxon>Eukaryota</taxon>
        <taxon>Fungi</taxon>
        <taxon>Dikarya</taxon>
        <taxon>Ascomycota</taxon>
        <taxon>Pezizomycotina</taxon>
        <taxon>Dothideomycetes</taxon>
        <taxon>Dothideomycetes incertae sedis</taxon>
        <taxon>Lineolatales</taxon>
        <taxon>Lineolataceae</taxon>
        <taxon>Lineolata</taxon>
    </lineage>
</organism>
<gene>
    <name evidence="7" type="ORF">BDY21DRAFT_397094</name>
</gene>
<evidence type="ECO:0000256" key="2">
    <source>
        <dbReference type="ARBA" id="ARBA00022692"/>
    </source>
</evidence>
<feature type="transmembrane region" description="Helical" evidence="6">
    <location>
        <begin position="515"/>
        <end position="537"/>
    </location>
</feature>
<evidence type="ECO:0008006" key="9">
    <source>
        <dbReference type="Google" id="ProtNLM"/>
    </source>
</evidence>
<evidence type="ECO:0000313" key="7">
    <source>
        <dbReference type="EMBL" id="KAF2455038.1"/>
    </source>
</evidence>
<keyword evidence="4 6" id="KW-0472">Membrane</keyword>
<evidence type="ECO:0000256" key="1">
    <source>
        <dbReference type="ARBA" id="ARBA00004141"/>
    </source>
</evidence>
<accession>A0A6A6NTZ7</accession>
<proteinExistence type="predicted"/>
<dbReference type="InterPro" id="IPR002523">
    <property type="entry name" value="MgTranspt_CorA/ZnTranspt_ZntB"/>
</dbReference>
<feature type="transmembrane region" description="Helical" evidence="6">
    <location>
        <begin position="549"/>
        <end position="570"/>
    </location>
</feature>
<dbReference type="Pfam" id="PF01544">
    <property type="entry name" value="CorA"/>
    <property type="match status" value="1"/>
</dbReference>
<dbReference type="AlphaFoldDB" id="A0A6A6NTZ7"/>
<evidence type="ECO:0000256" key="3">
    <source>
        <dbReference type="ARBA" id="ARBA00022989"/>
    </source>
</evidence>
<protein>
    <recommendedName>
        <fullName evidence="9">Cora-like Mg2+ transporter protein-domain-containing protein</fullName>
    </recommendedName>
</protein>
<dbReference type="SUPFAM" id="SSF144083">
    <property type="entry name" value="Magnesium transport protein CorA, transmembrane region"/>
    <property type="match status" value="1"/>
</dbReference>
<evidence type="ECO:0000256" key="4">
    <source>
        <dbReference type="ARBA" id="ARBA00023136"/>
    </source>
</evidence>
<keyword evidence="2 6" id="KW-0812">Transmembrane</keyword>
<feature type="compositionally biased region" description="Basic residues" evidence="5">
    <location>
        <begin position="433"/>
        <end position="447"/>
    </location>
</feature>
<keyword evidence="8" id="KW-1185">Reference proteome</keyword>
<keyword evidence="3 6" id="KW-1133">Transmembrane helix</keyword>
<dbReference type="GO" id="GO:0016020">
    <property type="term" value="C:membrane"/>
    <property type="evidence" value="ECO:0007669"/>
    <property type="project" value="UniProtKB-SubCell"/>
</dbReference>
<dbReference type="GO" id="GO:0046873">
    <property type="term" value="F:metal ion transmembrane transporter activity"/>
    <property type="evidence" value="ECO:0007669"/>
    <property type="project" value="InterPro"/>
</dbReference>
<reference evidence="7" key="1">
    <citation type="journal article" date="2020" name="Stud. Mycol.">
        <title>101 Dothideomycetes genomes: a test case for predicting lifestyles and emergence of pathogens.</title>
        <authorList>
            <person name="Haridas S."/>
            <person name="Albert R."/>
            <person name="Binder M."/>
            <person name="Bloem J."/>
            <person name="Labutti K."/>
            <person name="Salamov A."/>
            <person name="Andreopoulos B."/>
            <person name="Baker S."/>
            <person name="Barry K."/>
            <person name="Bills G."/>
            <person name="Bluhm B."/>
            <person name="Cannon C."/>
            <person name="Castanera R."/>
            <person name="Culley D."/>
            <person name="Daum C."/>
            <person name="Ezra D."/>
            <person name="Gonzalez J."/>
            <person name="Henrissat B."/>
            <person name="Kuo A."/>
            <person name="Liang C."/>
            <person name="Lipzen A."/>
            <person name="Lutzoni F."/>
            <person name="Magnuson J."/>
            <person name="Mondo S."/>
            <person name="Nolan M."/>
            <person name="Ohm R."/>
            <person name="Pangilinan J."/>
            <person name="Park H.-J."/>
            <person name="Ramirez L."/>
            <person name="Alfaro M."/>
            <person name="Sun H."/>
            <person name="Tritt A."/>
            <person name="Yoshinaga Y."/>
            <person name="Zwiers L.-H."/>
            <person name="Turgeon B."/>
            <person name="Goodwin S."/>
            <person name="Spatafora J."/>
            <person name="Crous P."/>
            <person name="Grigoriev I."/>
        </authorList>
    </citation>
    <scope>NUCLEOTIDE SEQUENCE</scope>
    <source>
        <strain evidence="7">ATCC 16933</strain>
    </source>
</reference>
<feature type="region of interest" description="Disordered" evidence="5">
    <location>
        <begin position="421"/>
        <end position="461"/>
    </location>
</feature>
<sequence>MAHFNLDKLSHQRNFSQFSSPSDRECAYVANAATQYRQFVACAARNCRRLSELDSFLSKGEGSKSLRSTTRTTLVEIPSSEAPKFSFTPPYGGNEAWDNDASALEGDEELEHLLRNMLDRKPHQIHGRLFIIENPSPGAMCLLGGAFDIDPQMFTEHLHNGVWYFLSEVREQIPPLRCVKDGQDFHRIEFISPRVFIPGACAGECPNHVFSDSGASYTARKAGKLCPMRRYGTEEEFEHVLLPRQSMTIWFGGPRYDAEWNGIILLDPPFRLDPSDGFVSPPIFRPFLGLPSPATHDPGRHLPTHLSLRTTFLFYLSHSSSALATIARACPFVLTRDLLRTVASEWTVACRYVERELVTVEHCLERADLGPGTLEHLDKELFVHARRAGKYRALIAETRRWCAGQGQLSWPCASSPAAAAMKGVTTSATRPPPKMKKARSGRKRRKSGGYNDDKDGDGGDDEAARAVAAELDRDFEQVSRMITAHCARIARNQTLLGSLIAVGEGKESAIRSRSLALLAIITTVFLPFTTVAAILGINTRGYGPGGRDFWVLWVVAMAVLGTILGLYAWYEVRQRRRRQNSGKLIGSLCDYLTGRIYRRLLDIAMFYRSQGLFILCKRSMKTYVVITYGIPDNGEN</sequence>
<dbReference type="OrthoDB" id="3231000at2759"/>
<evidence type="ECO:0000256" key="5">
    <source>
        <dbReference type="SAM" id="MobiDB-lite"/>
    </source>
</evidence>
<comment type="subcellular location">
    <subcellularLocation>
        <location evidence="1">Membrane</location>
        <topology evidence="1">Multi-pass membrane protein</topology>
    </subcellularLocation>
</comment>
<dbReference type="Gene3D" id="1.20.58.340">
    <property type="entry name" value="Magnesium transport protein CorA, transmembrane region"/>
    <property type="match status" value="1"/>
</dbReference>
<dbReference type="EMBL" id="MU001688">
    <property type="protein sequence ID" value="KAF2455038.1"/>
    <property type="molecule type" value="Genomic_DNA"/>
</dbReference>
<evidence type="ECO:0000313" key="8">
    <source>
        <dbReference type="Proteomes" id="UP000799766"/>
    </source>
</evidence>
<dbReference type="Proteomes" id="UP000799766">
    <property type="component" value="Unassembled WGS sequence"/>
</dbReference>
<name>A0A6A6NTZ7_9PEZI</name>